<sequence length="141" mass="16310">MSEINLTQKEAERLIALPKKQLGLKAGQMINMPLPGDSIDILVESIETKEKFIIDFSRKSIKLQKTTKQLRSREVIVLLRLDINAAPHKNPDNRELGNSHLHVYKVGFSDKYAIDIPMDKFSNINNLEQTFIAQEEVFYWR</sequence>
<gene>
    <name evidence="1" type="ORF">ATZ36_12945</name>
</gene>
<dbReference type="Pfam" id="PF22398">
    <property type="entry name" value="DUF6978"/>
    <property type="match status" value="1"/>
</dbReference>
<name>A0A1E5IMN3_ENDTX</name>
<dbReference type="EMBL" id="LNVX01000083">
    <property type="protein sequence ID" value="OEG71747.1"/>
    <property type="molecule type" value="Genomic_DNA"/>
</dbReference>
<evidence type="ECO:0000313" key="1">
    <source>
        <dbReference type="EMBL" id="OEG71747.1"/>
    </source>
</evidence>
<reference evidence="1 2" key="1">
    <citation type="submission" date="2015-11" db="EMBL/GenBank/DDBJ databases">
        <title>Evidence for parallel genomic evolution in an endosymbiosis of termite gut flagellates.</title>
        <authorList>
            <person name="Zheng H."/>
        </authorList>
    </citation>
    <scope>NUCLEOTIDE SEQUENCE [LARGE SCALE GENOMIC DNA]</scope>
    <source>
        <strain evidence="1 2">CET450</strain>
    </source>
</reference>
<dbReference type="AlphaFoldDB" id="A0A1E5IMN3"/>
<protein>
    <submittedName>
        <fullName evidence="1">Uncharacterized protein</fullName>
    </submittedName>
</protein>
<organism evidence="1 2">
    <name type="scientific">Endomicrobium trichonymphae</name>
    <dbReference type="NCBI Taxonomy" id="1408204"/>
    <lineage>
        <taxon>Bacteria</taxon>
        <taxon>Pseudomonadati</taxon>
        <taxon>Elusimicrobiota</taxon>
        <taxon>Endomicrobiia</taxon>
        <taxon>Endomicrobiales</taxon>
        <taxon>Endomicrobiaceae</taxon>
        <taxon>Candidatus Endomicrobiellum</taxon>
    </lineage>
</organism>
<comment type="caution">
    <text evidence="1">The sequence shown here is derived from an EMBL/GenBank/DDBJ whole genome shotgun (WGS) entry which is preliminary data.</text>
</comment>
<keyword evidence="2" id="KW-1185">Reference proteome</keyword>
<proteinExistence type="predicted"/>
<dbReference type="Proteomes" id="UP000095237">
    <property type="component" value="Unassembled WGS sequence"/>
</dbReference>
<evidence type="ECO:0000313" key="2">
    <source>
        <dbReference type="Proteomes" id="UP000095237"/>
    </source>
</evidence>
<accession>A0A1E5IMN3</accession>
<dbReference type="InterPro" id="IPR053916">
    <property type="entry name" value="DUF6978"/>
</dbReference>